<dbReference type="GO" id="GO:0006635">
    <property type="term" value="P:fatty acid beta-oxidation"/>
    <property type="evidence" value="ECO:0007669"/>
    <property type="project" value="TreeGrafter"/>
</dbReference>
<dbReference type="EMBL" id="BMCP01000002">
    <property type="protein sequence ID" value="GGE41295.1"/>
    <property type="molecule type" value="Genomic_DNA"/>
</dbReference>
<dbReference type="GO" id="GO:0016836">
    <property type="term" value="F:hydro-lyase activity"/>
    <property type="evidence" value="ECO:0007669"/>
    <property type="project" value="UniProtKB-ARBA"/>
</dbReference>
<comment type="similarity">
    <text evidence="1 3">Belongs to the enoyl-CoA hydratase/isomerase family.</text>
</comment>
<dbReference type="FunFam" id="1.10.12.10:FF:000001">
    <property type="entry name" value="Probable enoyl-CoA hydratase, mitochondrial"/>
    <property type="match status" value="1"/>
</dbReference>
<dbReference type="InterPro" id="IPR014748">
    <property type="entry name" value="Enoyl-CoA_hydra_C"/>
</dbReference>
<evidence type="ECO:0000313" key="5">
    <source>
        <dbReference type="Proteomes" id="UP000602745"/>
    </source>
</evidence>
<dbReference type="InterPro" id="IPR001753">
    <property type="entry name" value="Enoyl-CoA_hydra/iso"/>
</dbReference>
<dbReference type="InterPro" id="IPR018376">
    <property type="entry name" value="Enoyl-CoA_hyd/isom_CS"/>
</dbReference>
<evidence type="ECO:0000313" key="4">
    <source>
        <dbReference type="EMBL" id="GGE41295.1"/>
    </source>
</evidence>
<gene>
    <name evidence="4" type="ORF">GCM10007276_18330</name>
</gene>
<reference evidence="4" key="1">
    <citation type="journal article" date="2014" name="Int. J. Syst. Evol. Microbiol.">
        <title>Complete genome sequence of Corynebacterium casei LMG S-19264T (=DSM 44701T), isolated from a smear-ripened cheese.</title>
        <authorList>
            <consortium name="US DOE Joint Genome Institute (JGI-PGF)"/>
            <person name="Walter F."/>
            <person name="Albersmeier A."/>
            <person name="Kalinowski J."/>
            <person name="Ruckert C."/>
        </authorList>
    </citation>
    <scope>NUCLEOTIDE SEQUENCE</scope>
    <source>
        <strain evidence="4">CCM 7684</strain>
    </source>
</reference>
<dbReference type="Pfam" id="PF00378">
    <property type="entry name" value="ECH_1"/>
    <property type="match status" value="1"/>
</dbReference>
<evidence type="ECO:0000256" key="3">
    <source>
        <dbReference type="RuleBase" id="RU003707"/>
    </source>
</evidence>
<accession>A0A8J2YGT9</accession>
<dbReference type="CDD" id="cd06558">
    <property type="entry name" value="crotonase-like"/>
    <property type="match status" value="1"/>
</dbReference>
<keyword evidence="2" id="KW-0456">Lyase</keyword>
<dbReference type="Proteomes" id="UP000602745">
    <property type="component" value="Unassembled WGS sequence"/>
</dbReference>
<dbReference type="Gene3D" id="3.90.226.10">
    <property type="entry name" value="2-enoyl-CoA Hydratase, Chain A, domain 1"/>
    <property type="match status" value="1"/>
</dbReference>
<comment type="caution">
    <text evidence="4">The sequence shown here is derived from an EMBL/GenBank/DDBJ whole genome shotgun (WGS) entry which is preliminary data.</text>
</comment>
<dbReference type="FunFam" id="3.90.226.10:FF:000009">
    <property type="entry name" value="Carnitinyl-CoA dehydratase"/>
    <property type="match status" value="1"/>
</dbReference>
<dbReference type="SUPFAM" id="SSF52096">
    <property type="entry name" value="ClpP/crotonase"/>
    <property type="match status" value="1"/>
</dbReference>
<keyword evidence="5" id="KW-1185">Reference proteome</keyword>
<organism evidence="4 5">
    <name type="scientific">Agaricicola taiwanensis</name>
    <dbReference type="NCBI Taxonomy" id="591372"/>
    <lineage>
        <taxon>Bacteria</taxon>
        <taxon>Pseudomonadati</taxon>
        <taxon>Pseudomonadota</taxon>
        <taxon>Alphaproteobacteria</taxon>
        <taxon>Rhodobacterales</taxon>
        <taxon>Paracoccaceae</taxon>
        <taxon>Agaricicola</taxon>
    </lineage>
</organism>
<dbReference type="PANTHER" id="PTHR11941:SF54">
    <property type="entry name" value="ENOYL-COA HYDRATASE, MITOCHONDRIAL"/>
    <property type="match status" value="1"/>
</dbReference>
<evidence type="ECO:0000256" key="1">
    <source>
        <dbReference type="ARBA" id="ARBA00005254"/>
    </source>
</evidence>
<dbReference type="RefSeq" id="WP_188409437.1">
    <property type="nucleotide sequence ID" value="NZ_BMCP01000002.1"/>
</dbReference>
<proteinExistence type="inferred from homology"/>
<reference evidence="4" key="2">
    <citation type="submission" date="2020-09" db="EMBL/GenBank/DDBJ databases">
        <authorList>
            <person name="Sun Q."/>
            <person name="Sedlacek I."/>
        </authorList>
    </citation>
    <scope>NUCLEOTIDE SEQUENCE</scope>
    <source>
        <strain evidence="4">CCM 7684</strain>
    </source>
</reference>
<dbReference type="PANTHER" id="PTHR11941">
    <property type="entry name" value="ENOYL-COA HYDRATASE-RELATED"/>
    <property type="match status" value="1"/>
</dbReference>
<protein>
    <submittedName>
        <fullName evidence="4">Enoyl-CoA hydratase</fullName>
    </submittedName>
</protein>
<dbReference type="PROSITE" id="PS00166">
    <property type="entry name" value="ENOYL_COA_HYDRATASE"/>
    <property type="match status" value="1"/>
</dbReference>
<dbReference type="Gene3D" id="1.10.12.10">
    <property type="entry name" value="Lyase 2-enoyl-coa Hydratase, Chain A, domain 2"/>
    <property type="match status" value="1"/>
</dbReference>
<evidence type="ECO:0000256" key="2">
    <source>
        <dbReference type="ARBA" id="ARBA00023239"/>
    </source>
</evidence>
<name>A0A8J2YGT9_9RHOB</name>
<dbReference type="InterPro" id="IPR029045">
    <property type="entry name" value="ClpP/crotonase-like_dom_sf"/>
</dbReference>
<sequence>MSAVTITTPAPFIRLIRFNRPEARNALNRALLRETAAALEEARGDDEVRVVVLTGDDRAFSAGADIKEMPDNGIPMWGQADRLKAWKTIERFPKPLIAAVNGFALGGGCELTTLCDIVVAGDNARFGLPEVRIGAFPGDGGTQRVPRVIGKSRAMWMMMTGNTIDAAKACDWGLATETVPADQTVDRALEIAREIAEMSPLAVAMIKEEVLMTYQKPLDESLSLERKLLLWQTEDHDEGIAAFTEKRKPNFKGR</sequence>
<dbReference type="AlphaFoldDB" id="A0A8J2YGT9"/>